<comment type="function">
    <text evidence="2">Might be efficient in the degradation of transiently denatured and unfolded proteins which accumulate in the periplasm following stress conditions.</text>
</comment>
<dbReference type="InterPro" id="IPR009003">
    <property type="entry name" value="Peptidase_S1_PA"/>
</dbReference>
<evidence type="ECO:0000256" key="9">
    <source>
        <dbReference type="ARBA" id="ARBA00022801"/>
    </source>
</evidence>
<keyword evidence="11" id="KW-0346">Stress response</keyword>
<keyword evidence="9" id="KW-0378">Hydrolase</keyword>
<dbReference type="PRINTS" id="PR00834">
    <property type="entry name" value="PROTEASES2C"/>
</dbReference>
<dbReference type="Proteomes" id="UP000295765">
    <property type="component" value="Unassembled WGS sequence"/>
</dbReference>
<evidence type="ECO:0000256" key="8">
    <source>
        <dbReference type="ARBA" id="ARBA00022764"/>
    </source>
</evidence>
<comment type="caution">
    <text evidence="16">The sequence shown here is derived from an EMBL/GenBank/DDBJ whole genome shotgun (WGS) entry which is preliminary data.</text>
</comment>
<keyword evidence="14" id="KW-0732">Signal</keyword>
<dbReference type="GO" id="GO:0042597">
    <property type="term" value="C:periplasmic space"/>
    <property type="evidence" value="ECO:0007669"/>
    <property type="project" value="UniProtKB-SubCell"/>
</dbReference>
<comment type="similarity">
    <text evidence="4">Belongs to the peptidase S1C family.</text>
</comment>
<dbReference type="PROSITE" id="PS50106">
    <property type="entry name" value="PDZ"/>
    <property type="match status" value="1"/>
</dbReference>
<organism evidence="16 17">
    <name type="scientific">Plasticicumulans lactativorans</name>
    <dbReference type="NCBI Taxonomy" id="1133106"/>
    <lineage>
        <taxon>Bacteria</taxon>
        <taxon>Pseudomonadati</taxon>
        <taxon>Pseudomonadota</taxon>
        <taxon>Gammaproteobacteria</taxon>
        <taxon>Candidatus Competibacteraceae</taxon>
        <taxon>Plasticicumulans</taxon>
    </lineage>
</organism>
<dbReference type="Gene3D" id="2.30.42.10">
    <property type="match status" value="2"/>
</dbReference>
<reference evidence="16 17" key="1">
    <citation type="submission" date="2019-03" db="EMBL/GenBank/DDBJ databases">
        <title>Genomic Encyclopedia of Type Strains, Phase IV (KMG-IV): sequencing the most valuable type-strain genomes for metagenomic binning, comparative biology and taxonomic classification.</title>
        <authorList>
            <person name="Goeker M."/>
        </authorList>
    </citation>
    <scope>NUCLEOTIDE SEQUENCE [LARGE SCALE GENOMIC DNA]</scope>
    <source>
        <strain evidence="16 17">DSM 25287</strain>
    </source>
</reference>
<feature type="signal peptide" evidence="14">
    <location>
        <begin position="1"/>
        <end position="22"/>
    </location>
</feature>
<dbReference type="SUPFAM" id="SSF50494">
    <property type="entry name" value="Trypsin-like serine proteases"/>
    <property type="match status" value="1"/>
</dbReference>
<feature type="chain" id="PRO_5020198900" description="Probable periplasmic serine endoprotease DegP-like" evidence="14">
    <location>
        <begin position="23"/>
        <end position="452"/>
    </location>
</feature>
<dbReference type="Pfam" id="PF13180">
    <property type="entry name" value="PDZ_2"/>
    <property type="match status" value="1"/>
</dbReference>
<gene>
    <name evidence="16" type="ORF">EV699_11476</name>
</gene>
<accession>A0A4R2L3X5</accession>
<evidence type="ECO:0000313" key="16">
    <source>
        <dbReference type="EMBL" id="TCO80432.1"/>
    </source>
</evidence>
<dbReference type="Gene3D" id="2.40.10.120">
    <property type="match status" value="1"/>
</dbReference>
<evidence type="ECO:0000256" key="10">
    <source>
        <dbReference type="ARBA" id="ARBA00022825"/>
    </source>
</evidence>
<evidence type="ECO:0000256" key="6">
    <source>
        <dbReference type="ARBA" id="ARBA00013958"/>
    </source>
</evidence>
<evidence type="ECO:0000313" key="17">
    <source>
        <dbReference type="Proteomes" id="UP000295765"/>
    </source>
</evidence>
<evidence type="ECO:0000256" key="13">
    <source>
        <dbReference type="SAM" id="MobiDB-lite"/>
    </source>
</evidence>
<dbReference type="GO" id="GO:0004252">
    <property type="term" value="F:serine-type endopeptidase activity"/>
    <property type="evidence" value="ECO:0007669"/>
    <property type="project" value="InterPro"/>
</dbReference>
<protein>
    <recommendedName>
        <fullName evidence="6">Probable periplasmic serine endoprotease DegP-like</fullName>
        <ecNumber evidence="5">3.4.21.107</ecNumber>
    </recommendedName>
    <alternativeName>
        <fullName evidence="12">Protease Do</fullName>
    </alternativeName>
</protein>
<evidence type="ECO:0000256" key="3">
    <source>
        <dbReference type="ARBA" id="ARBA00004418"/>
    </source>
</evidence>
<evidence type="ECO:0000256" key="12">
    <source>
        <dbReference type="ARBA" id="ARBA00032850"/>
    </source>
</evidence>
<feature type="region of interest" description="Disordered" evidence="13">
    <location>
        <begin position="50"/>
        <end position="71"/>
    </location>
</feature>
<comment type="subcellular location">
    <subcellularLocation>
        <location evidence="3">Periplasm</location>
    </subcellularLocation>
</comment>
<dbReference type="EMBL" id="SLWY01000014">
    <property type="protein sequence ID" value="TCO80432.1"/>
    <property type="molecule type" value="Genomic_DNA"/>
</dbReference>
<evidence type="ECO:0000259" key="15">
    <source>
        <dbReference type="PROSITE" id="PS50106"/>
    </source>
</evidence>
<dbReference type="SMART" id="SM00228">
    <property type="entry name" value="PDZ"/>
    <property type="match status" value="2"/>
</dbReference>
<dbReference type="RefSeq" id="WP_132543536.1">
    <property type="nucleotide sequence ID" value="NZ_SLWY01000014.1"/>
</dbReference>
<dbReference type="CDD" id="cd10839">
    <property type="entry name" value="cpPDZ1_DegP-like"/>
    <property type="match status" value="1"/>
</dbReference>
<dbReference type="EC" id="3.4.21.107" evidence="5"/>
<dbReference type="InterPro" id="IPR001478">
    <property type="entry name" value="PDZ"/>
</dbReference>
<dbReference type="InterPro" id="IPR001940">
    <property type="entry name" value="Peptidase_S1C"/>
</dbReference>
<evidence type="ECO:0000256" key="1">
    <source>
        <dbReference type="ARBA" id="ARBA00001772"/>
    </source>
</evidence>
<keyword evidence="7 16" id="KW-0645">Protease</keyword>
<evidence type="ECO:0000256" key="14">
    <source>
        <dbReference type="SAM" id="SignalP"/>
    </source>
</evidence>
<evidence type="ECO:0000256" key="2">
    <source>
        <dbReference type="ARBA" id="ARBA00002610"/>
    </source>
</evidence>
<dbReference type="PANTHER" id="PTHR22939">
    <property type="entry name" value="SERINE PROTEASE FAMILY S1C HTRA-RELATED"/>
    <property type="match status" value="1"/>
</dbReference>
<dbReference type="AlphaFoldDB" id="A0A4R2L3X5"/>
<dbReference type="InterPro" id="IPR036034">
    <property type="entry name" value="PDZ_sf"/>
</dbReference>
<comment type="catalytic activity">
    <reaction evidence="1">
        <text>Acts on substrates that are at least partially unfolded. The cleavage site P1 residue is normally between a pair of hydrophobic residues, such as Val-|-Val.</text>
        <dbReference type="EC" id="3.4.21.107"/>
    </reaction>
</comment>
<feature type="domain" description="PDZ" evidence="15">
    <location>
        <begin position="250"/>
        <end position="302"/>
    </location>
</feature>
<proteinExistence type="inferred from homology"/>
<sequence length="452" mass="46801">MAYRGGCAAFALLAAFAFDAFGAPPPDFTDVVKRSTSVVVNISSTGKAGRLASDAASGDDEEDEERIDEGSDSLGTGIIIAADGYLLTNQHVVENADEIIVRLADRRELPARVVGSDARTDLAVLKVEAQGLPTAALGQSDALDVGEWVLAIGSPFGFEQSVTAGIVSAKGRSLPTEPYVAYIQTDVPINPGNSGGPLINMKGEVVGINSQIFSQTGGYMGLSFAIPIETAVDVAQQIRAHGKVSRGWVGVLVQPVNRDLAESFGLDAPRGALVSKVFDGGPAAAAGVRPGDIVTSFDGRPIVVSSALPPLVGQLSPGRQVPLVLLRGGREERLSVHIAELPEGDPLAAATPHPDVPERAANRLGLRLGPVPPDLARLLGLGSGGALVEAVDNDRATRAGLRQGDVLSMLNGNPLEGPEAFDRAVEGLPTGRALALLVLRRSGPAYLALRIP</sequence>
<dbReference type="Pfam" id="PF13365">
    <property type="entry name" value="Trypsin_2"/>
    <property type="match status" value="1"/>
</dbReference>
<evidence type="ECO:0000256" key="5">
    <source>
        <dbReference type="ARBA" id="ARBA00013035"/>
    </source>
</evidence>
<dbReference type="GO" id="GO:0006508">
    <property type="term" value="P:proteolysis"/>
    <property type="evidence" value="ECO:0007669"/>
    <property type="project" value="UniProtKB-KW"/>
</dbReference>
<keyword evidence="8" id="KW-0574">Periplasm</keyword>
<feature type="compositionally biased region" description="Acidic residues" evidence="13">
    <location>
        <begin position="57"/>
        <end position="71"/>
    </location>
</feature>
<dbReference type="OrthoDB" id="9758917at2"/>
<evidence type="ECO:0000256" key="7">
    <source>
        <dbReference type="ARBA" id="ARBA00022670"/>
    </source>
</evidence>
<evidence type="ECO:0000256" key="4">
    <source>
        <dbReference type="ARBA" id="ARBA00010541"/>
    </source>
</evidence>
<evidence type="ECO:0000256" key="11">
    <source>
        <dbReference type="ARBA" id="ARBA00023016"/>
    </source>
</evidence>
<name>A0A4R2L3X5_9GAMM</name>
<keyword evidence="10" id="KW-0720">Serine protease</keyword>
<keyword evidence="17" id="KW-1185">Reference proteome</keyword>
<dbReference type="SUPFAM" id="SSF50156">
    <property type="entry name" value="PDZ domain-like"/>
    <property type="match status" value="2"/>
</dbReference>
<dbReference type="PANTHER" id="PTHR22939:SF130">
    <property type="entry name" value="PERIPLASMIC SERINE ENDOPROTEASE DEGP-LIKE-RELATED"/>
    <property type="match status" value="1"/>
</dbReference>